<proteinExistence type="inferred from homology"/>
<dbReference type="OrthoDB" id="419598at2759"/>
<dbReference type="Pfam" id="PF13460">
    <property type="entry name" value="NAD_binding_10"/>
    <property type="match status" value="1"/>
</dbReference>
<dbReference type="Proteomes" id="UP000244855">
    <property type="component" value="Unassembled WGS sequence"/>
</dbReference>
<evidence type="ECO:0000256" key="3">
    <source>
        <dbReference type="ARBA" id="ARBA00023002"/>
    </source>
</evidence>
<evidence type="ECO:0000256" key="1">
    <source>
        <dbReference type="ARBA" id="ARBA00005725"/>
    </source>
</evidence>
<evidence type="ECO:0000259" key="4">
    <source>
        <dbReference type="Pfam" id="PF13460"/>
    </source>
</evidence>
<dbReference type="STRING" id="97972.A0A2V1DSK3"/>
<dbReference type="EMBL" id="KZ805364">
    <property type="protein sequence ID" value="PVI01019.1"/>
    <property type="molecule type" value="Genomic_DNA"/>
</dbReference>
<dbReference type="InterPro" id="IPR051609">
    <property type="entry name" value="NmrA/Isoflavone_reductase-like"/>
</dbReference>
<dbReference type="InterPro" id="IPR036291">
    <property type="entry name" value="NAD(P)-bd_dom_sf"/>
</dbReference>
<organism evidence="5 6">
    <name type="scientific">Periconia macrospinosa</name>
    <dbReference type="NCBI Taxonomy" id="97972"/>
    <lineage>
        <taxon>Eukaryota</taxon>
        <taxon>Fungi</taxon>
        <taxon>Dikarya</taxon>
        <taxon>Ascomycota</taxon>
        <taxon>Pezizomycotina</taxon>
        <taxon>Dothideomycetes</taxon>
        <taxon>Pleosporomycetidae</taxon>
        <taxon>Pleosporales</taxon>
        <taxon>Massarineae</taxon>
        <taxon>Periconiaceae</taxon>
        <taxon>Periconia</taxon>
    </lineage>
</organism>
<name>A0A2V1DSK3_9PLEO</name>
<gene>
    <name evidence="5" type="ORF">DM02DRAFT_671588</name>
</gene>
<feature type="domain" description="NAD(P)-binding" evidence="4">
    <location>
        <begin position="12"/>
        <end position="108"/>
    </location>
</feature>
<evidence type="ECO:0000256" key="2">
    <source>
        <dbReference type="ARBA" id="ARBA00022857"/>
    </source>
</evidence>
<dbReference type="SUPFAM" id="SSF51735">
    <property type="entry name" value="NAD(P)-binding Rossmann-fold domains"/>
    <property type="match status" value="1"/>
</dbReference>
<dbReference type="GO" id="GO:0016491">
    <property type="term" value="F:oxidoreductase activity"/>
    <property type="evidence" value="ECO:0007669"/>
    <property type="project" value="UniProtKB-KW"/>
</dbReference>
<reference evidence="5 6" key="1">
    <citation type="journal article" date="2018" name="Sci. Rep.">
        <title>Comparative genomics provides insights into the lifestyle and reveals functional heterogeneity of dark septate endophytic fungi.</title>
        <authorList>
            <person name="Knapp D.G."/>
            <person name="Nemeth J.B."/>
            <person name="Barry K."/>
            <person name="Hainaut M."/>
            <person name="Henrissat B."/>
            <person name="Johnson J."/>
            <person name="Kuo A."/>
            <person name="Lim J.H.P."/>
            <person name="Lipzen A."/>
            <person name="Nolan M."/>
            <person name="Ohm R.A."/>
            <person name="Tamas L."/>
            <person name="Grigoriev I.V."/>
            <person name="Spatafora J.W."/>
            <person name="Nagy L.G."/>
            <person name="Kovacs G.M."/>
        </authorList>
    </citation>
    <scope>NUCLEOTIDE SEQUENCE [LARGE SCALE GENOMIC DNA]</scope>
    <source>
        <strain evidence="5 6">DSE2036</strain>
    </source>
</reference>
<keyword evidence="6" id="KW-1185">Reference proteome</keyword>
<evidence type="ECO:0000313" key="5">
    <source>
        <dbReference type="EMBL" id="PVI01019.1"/>
    </source>
</evidence>
<dbReference type="PANTHER" id="PTHR47706">
    <property type="entry name" value="NMRA-LIKE FAMILY PROTEIN"/>
    <property type="match status" value="1"/>
</dbReference>
<evidence type="ECO:0000313" key="6">
    <source>
        <dbReference type="Proteomes" id="UP000244855"/>
    </source>
</evidence>
<dbReference type="PANTHER" id="PTHR47706:SF7">
    <property type="entry name" value="CIPA-LIKE, PUTATIVE (AFU_ORTHOLOGUE AFUA_1G01630)-RELATED"/>
    <property type="match status" value="1"/>
</dbReference>
<keyword evidence="2" id="KW-0521">NADP</keyword>
<protein>
    <submittedName>
        <fullName evidence="5">NAD(P)-binding protein</fullName>
    </submittedName>
</protein>
<dbReference type="AlphaFoldDB" id="A0A2V1DSK3"/>
<dbReference type="Gene3D" id="3.40.50.720">
    <property type="entry name" value="NAD(P)-binding Rossmann-like Domain"/>
    <property type="match status" value="1"/>
</dbReference>
<dbReference type="InterPro" id="IPR016040">
    <property type="entry name" value="NAD(P)-bd_dom"/>
</dbReference>
<comment type="similarity">
    <text evidence="1">Belongs to the NmrA-type oxidoreductase family. Isoflavone reductase subfamily.</text>
</comment>
<accession>A0A2V1DSK3</accession>
<sequence>MTNYIRNVAIFGATGHVGSYFVKELLKTGKHNITAITRNESSATFPEEVKVARADYASEQSLVNALRGNDLAVITLASTTKPETHEFIVNAAAKAGINWIVPNVYGSDPENDRLNNDWAFGPTTINNIQHVVKSGANYIVLTGGYWYSWSLGGGEMCYGIDIKEKKAVFFDDGKAKLNTSTFSLFGKALAALLSLPIKKEADGNPAIEDWKNKAVYFSSFLVSQRDMLDSVHRAMGTTDKDWTIEYQNSEERVKQGWETLRQGDRRGWVRAMYTRTFYPNGDGDYQSVKGVQNELLGLPEENLDAVTKEVVDQALA</sequence>
<keyword evidence="3" id="KW-0560">Oxidoreductase</keyword>